<comment type="caution">
    <text evidence="14">The sequence shown here is derived from an EMBL/GenBank/DDBJ whole genome shotgun (WGS) entry which is preliminary data.</text>
</comment>
<dbReference type="Proteomes" id="UP000247498">
    <property type="component" value="Unassembled WGS sequence"/>
</dbReference>
<feature type="transmembrane region" description="Helical" evidence="12">
    <location>
        <begin position="866"/>
        <end position="886"/>
    </location>
</feature>
<keyword evidence="7 12" id="KW-1133">Transmembrane helix</keyword>
<keyword evidence="4 12" id="KW-0812">Transmembrane</keyword>
<keyword evidence="2" id="KW-0813">Transport</keyword>
<dbReference type="STRING" id="307507.A0A2V0NW14"/>
<dbReference type="PANTHER" id="PTHR43652">
    <property type="entry name" value="BASIC AMINO ACID ANTIPORTER YFCC-RELATED"/>
    <property type="match status" value="1"/>
</dbReference>
<feature type="transmembrane region" description="Helical" evidence="12">
    <location>
        <begin position="172"/>
        <end position="199"/>
    </location>
</feature>
<evidence type="ECO:0000256" key="11">
    <source>
        <dbReference type="ARBA" id="ARBA00061614"/>
    </source>
</evidence>
<keyword evidence="5" id="KW-0677">Repeat</keyword>
<dbReference type="GO" id="GO:0015116">
    <property type="term" value="F:sulfate transmembrane transporter activity"/>
    <property type="evidence" value="ECO:0007669"/>
    <property type="project" value="UniProtKB-ARBA"/>
</dbReference>
<feature type="transmembrane region" description="Helical" evidence="12">
    <location>
        <begin position="800"/>
        <end position="820"/>
    </location>
</feature>
<feature type="domain" description="RCK C-terminal" evidence="13">
    <location>
        <begin position="470"/>
        <end position="557"/>
    </location>
</feature>
<feature type="transmembrane region" description="Helical" evidence="12">
    <location>
        <begin position="840"/>
        <end position="859"/>
    </location>
</feature>
<evidence type="ECO:0000256" key="6">
    <source>
        <dbReference type="ARBA" id="ARBA00022847"/>
    </source>
</evidence>
<comment type="similarity">
    <text evidence="11">Belongs to the divalent anion:Na+ symporter (DASS) superfamily. Na+/sulfate symporter (TC 2.A.47.4) family.</text>
</comment>
<accession>A0A2V0NW14</accession>
<keyword evidence="6" id="KW-0769">Symport</keyword>
<dbReference type="Pfam" id="PF03600">
    <property type="entry name" value="CitMHS"/>
    <property type="match status" value="1"/>
</dbReference>
<keyword evidence="8" id="KW-0346">Stress response</keyword>
<dbReference type="InParanoid" id="A0A2V0NW14"/>
<dbReference type="OrthoDB" id="442352at2759"/>
<feature type="transmembrane region" description="Helical" evidence="12">
    <location>
        <begin position="254"/>
        <end position="279"/>
    </location>
</feature>
<dbReference type="GO" id="GO:0015293">
    <property type="term" value="F:symporter activity"/>
    <property type="evidence" value="ECO:0007669"/>
    <property type="project" value="UniProtKB-KW"/>
</dbReference>
<feature type="domain" description="RCK C-terminal" evidence="13">
    <location>
        <begin position="279"/>
        <end position="365"/>
    </location>
</feature>
<evidence type="ECO:0000256" key="10">
    <source>
        <dbReference type="ARBA" id="ARBA00023136"/>
    </source>
</evidence>
<keyword evidence="9" id="KW-0764">Sulfate transport</keyword>
<evidence type="ECO:0000256" key="8">
    <source>
        <dbReference type="ARBA" id="ARBA00023016"/>
    </source>
</evidence>
<evidence type="ECO:0000256" key="7">
    <source>
        <dbReference type="ARBA" id="ARBA00022989"/>
    </source>
</evidence>
<comment type="subcellular location">
    <subcellularLocation>
        <location evidence="1">Cell membrane</location>
        <topology evidence="1">Multi-pass membrane protein</topology>
    </subcellularLocation>
</comment>
<keyword evidence="15" id="KW-1185">Reference proteome</keyword>
<evidence type="ECO:0000256" key="5">
    <source>
        <dbReference type="ARBA" id="ARBA00022737"/>
    </source>
</evidence>
<feature type="transmembrane region" description="Helical" evidence="12">
    <location>
        <begin position="667"/>
        <end position="686"/>
    </location>
</feature>
<evidence type="ECO:0000256" key="3">
    <source>
        <dbReference type="ARBA" id="ARBA00022475"/>
    </source>
</evidence>
<dbReference type="Pfam" id="PF02080">
    <property type="entry name" value="TrkA_C"/>
    <property type="match status" value="4"/>
</dbReference>
<proteinExistence type="inferred from homology"/>
<evidence type="ECO:0000256" key="1">
    <source>
        <dbReference type="ARBA" id="ARBA00004651"/>
    </source>
</evidence>
<feature type="domain" description="RCK C-terminal" evidence="13">
    <location>
        <begin position="385"/>
        <end position="469"/>
    </location>
</feature>
<feature type="transmembrane region" description="Helical" evidence="12">
    <location>
        <begin position="757"/>
        <end position="779"/>
    </location>
</feature>
<dbReference type="EMBL" id="BDRX01000027">
    <property type="protein sequence ID" value="GBF91816.1"/>
    <property type="molecule type" value="Genomic_DNA"/>
</dbReference>
<dbReference type="PANTHER" id="PTHR43652:SF9">
    <property type="entry name" value="RCK C-TERMINAL DOMAIN-CONTAINING PROTEIN"/>
    <property type="match status" value="1"/>
</dbReference>
<feature type="transmembrane region" description="Helical" evidence="12">
    <location>
        <begin position="211"/>
        <end position="234"/>
    </location>
</feature>
<dbReference type="Gene3D" id="3.30.70.1450">
    <property type="entry name" value="Regulator of K+ conductance, C-terminal domain"/>
    <property type="match status" value="4"/>
</dbReference>
<gene>
    <name evidence="14" type="ORF">Rsub_04921</name>
</gene>
<dbReference type="InterPro" id="IPR006037">
    <property type="entry name" value="RCK_C"/>
</dbReference>
<name>A0A2V0NW14_9CHLO</name>
<evidence type="ECO:0000259" key="13">
    <source>
        <dbReference type="PROSITE" id="PS51202"/>
    </source>
</evidence>
<protein>
    <submittedName>
        <fullName evidence="14">Sodium sulfate co-transporter</fullName>
    </submittedName>
</protein>
<evidence type="ECO:0000256" key="4">
    <source>
        <dbReference type="ARBA" id="ARBA00022692"/>
    </source>
</evidence>
<evidence type="ECO:0000256" key="2">
    <source>
        <dbReference type="ARBA" id="ARBA00022448"/>
    </source>
</evidence>
<keyword evidence="10 12" id="KW-0472">Membrane</keyword>
<dbReference type="InterPro" id="IPR004680">
    <property type="entry name" value="Cit_transptr-like_dom"/>
</dbReference>
<keyword evidence="3" id="KW-1003">Cell membrane</keyword>
<dbReference type="AlphaFoldDB" id="A0A2V0NW14"/>
<evidence type="ECO:0000256" key="9">
    <source>
        <dbReference type="ARBA" id="ARBA00023032"/>
    </source>
</evidence>
<organism evidence="14 15">
    <name type="scientific">Raphidocelis subcapitata</name>
    <dbReference type="NCBI Taxonomy" id="307507"/>
    <lineage>
        <taxon>Eukaryota</taxon>
        <taxon>Viridiplantae</taxon>
        <taxon>Chlorophyta</taxon>
        <taxon>core chlorophytes</taxon>
        <taxon>Chlorophyceae</taxon>
        <taxon>CS clade</taxon>
        <taxon>Sphaeropleales</taxon>
        <taxon>Selenastraceae</taxon>
        <taxon>Raphidocelis</taxon>
    </lineage>
</organism>
<dbReference type="GO" id="GO:0006813">
    <property type="term" value="P:potassium ion transport"/>
    <property type="evidence" value="ECO:0007669"/>
    <property type="project" value="InterPro"/>
</dbReference>
<feature type="domain" description="RCK C-terminal" evidence="13">
    <location>
        <begin position="565"/>
        <end position="652"/>
    </location>
</feature>
<evidence type="ECO:0000313" key="14">
    <source>
        <dbReference type="EMBL" id="GBF91816.1"/>
    </source>
</evidence>
<dbReference type="SUPFAM" id="SSF116726">
    <property type="entry name" value="TrkA C-terminal domain-like"/>
    <property type="match status" value="4"/>
</dbReference>
<dbReference type="InterPro" id="IPR036721">
    <property type="entry name" value="RCK_C_sf"/>
</dbReference>
<dbReference type="PROSITE" id="PS51202">
    <property type="entry name" value="RCK_C"/>
    <property type="match status" value="4"/>
</dbReference>
<feature type="transmembrane region" description="Helical" evidence="12">
    <location>
        <begin position="69"/>
        <end position="100"/>
    </location>
</feature>
<evidence type="ECO:0000313" key="15">
    <source>
        <dbReference type="Proteomes" id="UP000247498"/>
    </source>
</evidence>
<feature type="transmembrane region" description="Helical" evidence="12">
    <location>
        <begin position="692"/>
        <end position="709"/>
    </location>
</feature>
<evidence type="ECO:0000256" key="12">
    <source>
        <dbReference type="SAM" id="Phobius"/>
    </source>
</evidence>
<sequence length="937" mass="98451">MSLIDMFTNAAKAVADPAGPIVANATAALKAAAPAVAAAAMPGLGPAPTNIPEGPTGLAAVKIGWQGGVVIATLFVSLIVMGMDLIGPDLVFGLLAAIYINPPPPHPPLPGKPTPGIITVKEGAAGFSNTGVLTVLALYIVAEGVSQTGGLDILMNKVLGRANSVFWAQVRMMIPVMISSAFLNNTPIVALLIPILMSWARRCGVPAKKLLIPLSFATVLGGTCTLIGTSTNLVVSGLQEEMARRDPDIPVFKFFTITPYGVPYAAWGMAYILLFSWLLPGHEGAGETDLVSELTVDKSSKTAGSTLGASGLLDAEGSTRVIGVRSANGTPVLNPHVGTVLHPGDVIIVQGSAHDNQQFATHHGLSVLLFEGGDAAGADGSRAEDGSVTSDDGEASLTQANVAPNSDLIGRSIRDIGFRGRFDAAVIAVKRNDVKQSGRLGDLVLAKGDILVLATGPSFDPKNADFAKNFKRVKFLDKAVQREYTTAMKVVGSTVAGKTIQSAGLRGINGLFLFEIHRVDGEVLSAVGPDTVLQEGDTLYFAGDLASVTFLMKFTGLEHQQQSQLRKLNTHQVDRHLVQAVVSHSSPLIHKSVREVRFRHTYGAAVLSVHRSGQTLTGDTAAIKLQAGDVLVLEAGPEFSHIFQHSPAFALINEVPNSAPVKKNRMYVALFLVGALVATQIVAGAVGKEFLHLWPGSMLVVGLMLLTRCLNATQARQSMDFEVFICIAFAFAVSGAMEKTQVALGVAELFAALSRHIGGQTAALTCMYLVTALLSELLTNNAAAAIMFPIAANLAKSLGINMDMMSIAVMLGGSAGWILPYSYQCNLMVQAAGGYRTVDFVKFGAPFHPWLLVGVILILGSGNKVYIPLIITGAFTALVVILPLIFERCLSPRQQASIKSSLRGLFGIKAAPAAVANGLYIDAKSEPNGNGYSNGKY</sequence>
<dbReference type="GO" id="GO:0005886">
    <property type="term" value="C:plasma membrane"/>
    <property type="evidence" value="ECO:0007669"/>
    <property type="project" value="UniProtKB-SubCell"/>
</dbReference>
<dbReference type="GO" id="GO:0008324">
    <property type="term" value="F:monoatomic cation transmembrane transporter activity"/>
    <property type="evidence" value="ECO:0007669"/>
    <property type="project" value="InterPro"/>
</dbReference>
<reference evidence="14 15" key="1">
    <citation type="journal article" date="2018" name="Sci. Rep.">
        <title>Raphidocelis subcapitata (=Pseudokirchneriella subcapitata) provides an insight into genome evolution and environmental adaptations in the Sphaeropleales.</title>
        <authorList>
            <person name="Suzuki S."/>
            <person name="Yamaguchi H."/>
            <person name="Nakajima N."/>
            <person name="Kawachi M."/>
        </authorList>
    </citation>
    <scope>NUCLEOTIDE SEQUENCE [LARGE SCALE GENOMIC DNA]</scope>
    <source>
        <strain evidence="14 15">NIES-35</strain>
    </source>
</reference>
<dbReference type="FunFam" id="3.30.70.1450:FF:000009">
    <property type="entry name" value="SLC13 family permease"/>
    <property type="match status" value="1"/>
</dbReference>
<dbReference type="InterPro" id="IPR051679">
    <property type="entry name" value="DASS-Related_Transporters"/>
</dbReference>